<name>A0A9X8N654_9ACTN</name>
<evidence type="ECO:0000259" key="1">
    <source>
        <dbReference type="Pfam" id="PF14588"/>
    </source>
</evidence>
<dbReference type="PANTHER" id="PTHR43760:SF1">
    <property type="entry name" value="ENDORIBONUCLEASE L-PSP_CHORISMATE MUTASE-LIKE DOMAIN-CONTAINING PROTEIN"/>
    <property type="match status" value="1"/>
</dbReference>
<feature type="domain" description="Endoribonuclease L-PSP/chorismate mutase-like" evidence="1">
    <location>
        <begin position="56"/>
        <end position="167"/>
    </location>
</feature>
<dbReference type="Gene3D" id="3.30.1330.40">
    <property type="entry name" value="RutC-like"/>
    <property type="match status" value="1"/>
</dbReference>
<dbReference type="CDD" id="cd02199">
    <property type="entry name" value="YjgF_YER057c_UK114_like_1"/>
    <property type="match status" value="1"/>
</dbReference>
<dbReference type="Proteomes" id="UP000184388">
    <property type="component" value="Unassembled WGS sequence"/>
</dbReference>
<comment type="caution">
    <text evidence="2">The sequence shown here is derived from an EMBL/GenBank/DDBJ whole genome shotgun (WGS) entry which is preliminary data.</text>
</comment>
<dbReference type="EMBL" id="FRBK01000020">
    <property type="protein sequence ID" value="SHN13066.1"/>
    <property type="molecule type" value="Genomic_DNA"/>
</dbReference>
<evidence type="ECO:0000313" key="3">
    <source>
        <dbReference type="Proteomes" id="UP000184388"/>
    </source>
</evidence>
<dbReference type="RefSeq" id="WP_167390855.1">
    <property type="nucleotide sequence ID" value="NZ_FRBK01000020.1"/>
</dbReference>
<sequence length="184" mass="19656">MGQSVTTGGAAQVTVAERVTSREVAERLARKELALPVPWRIPTSPKLRIPARLVRVVGTRVFVSGHVPIAEDGQLTGPYGTIGDTVGLRCAQDAAVRTVLSVLASVEQTVGDLGRVRAFCRLHCMANSVPGFIDFPAVFNPASQLLLDVFGEEIGYHARVAVGTIALPWDVPVEIAAELELHPE</sequence>
<reference evidence="3" key="1">
    <citation type="submission" date="2016-11" db="EMBL/GenBank/DDBJ databases">
        <authorList>
            <person name="Jaros S."/>
            <person name="Januszkiewicz K."/>
            <person name="Wedrychowicz H."/>
        </authorList>
    </citation>
    <scope>NUCLEOTIDE SEQUENCE [LARGE SCALE GENOMIC DNA]</scope>
    <source>
        <strain evidence="3">CGMCC 4.3555</strain>
    </source>
</reference>
<accession>A0A9X8N654</accession>
<dbReference type="InterPro" id="IPR013813">
    <property type="entry name" value="Endoribo_LPSP/chorism_mut-like"/>
</dbReference>
<dbReference type="SUPFAM" id="SSF55298">
    <property type="entry name" value="YjgF-like"/>
    <property type="match status" value="1"/>
</dbReference>
<gene>
    <name evidence="2" type="ORF">SAMN05216268_120142</name>
</gene>
<dbReference type="Pfam" id="PF14588">
    <property type="entry name" value="YjgF_endoribonc"/>
    <property type="match status" value="1"/>
</dbReference>
<dbReference type="InterPro" id="IPR035959">
    <property type="entry name" value="RutC-like_sf"/>
</dbReference>
<dbReference type="PANTHER" id="PTHR43760">
    <property type="entry name" value="ENDORIBONUCLEASE-RELATED"/>
    <property type="match status" value="1"/>
</dbReference>
<evidence type="ECO:0000313" key="2">
    <source>
        <dbReference type="EMBL" id="SHN13066.1"/>
    </source>
</evidence>
<proteinExistence type="predicted"/>
<organism evidence="2 3">
    <name type="scientific">Streptomyces yunnanensis</name>
    <dbReference type="NCBI Taxonomy" id="156453"/>
    <lineage>
        <taxon>Bacteria</taxon>
        <taxon>Bacillati</taxon>
        <taxon>Actinomycetota</taxon>
        <taxon>Actinomycetes</taxon>
        <taxon>Kitasatosporales</taxon>
        <taxon>Streptomycetaceae</taxon>
        <taxon>Streptomyces</taxon>
    </lineage>
</organism>
<protein>
    <submittedName>
        <fullName evidence="2">Enamine deaminase RidA, house cleaning of reactive enamine intermediates, YjgF/YER057c/UK114 family</fullName>
    </submittedName>
</protein>
<dbReference type="AlphaFoldDB" id="A0A9X8N654"/>